<dbReference type="Pfam" id="PF07690">
    <property type="entry name" value="MFS_1"/>
    <property type="match status" value="1"/>
</dbReference>
<feature type="transmembrane region" description="Helical" evidence="6">
    <location>
        <begin position="98"/>
        <end position="116"/>
    </location>
</feature>
<keyword evidence="3 6" id="KW-0812">Transmembrane</keyword>
<proteinExistence type="predicted"/>
<feature type="transmembrane region" description="Helical" evidence="6">
    <location>
        <begin position="359"/>
        <end position="378"/>
    </location>
</feature>
<evidence type="ECO:0000256" key="2">
    <source>
        <dbReference type="ARBA" id="ARBA00022448"/>
    </source>
</evidence>
<feature type="transmembrane region" description="Helical" evidence="6">
    <location>
        <begin position="273"/>
        <end position="291"/>
    </location>
</feature>
<feature type="transmembrane region" description="Helical" evidence="6">
    <location>
        <begin position="75"/>
        <end position="92"/>
    </location>
</feature>
<feature type="transmembrane region" description="Helical" evidence="6">
    <location>
        <begin position="44"/>
        <end position="63"/>
    </location>
</feature>
<reference evidence="9 10" key="1">
    <citation type="submission" date="2019-10" db="EMBL/GenBank/DDBJ databases">
        <title>The Genome Sequence of Clostridium tarantellae Isolated from Fish Brain.</title>
        <authorList>
            <person name="Bano L."/>
            <person name="Kiel M."/>
            <person name="Sales G."/>
            <person name="Doxey A.C."/>
            <person name="Mansfield M.J."/>
            <person name="Schiavone M."/>
            <person name="Rossetto O."/>
            <person name="Pirazzini M."/>
            <person name="Dobrindt U."/>
            <person name="Montecucco C."/>
        </authorList>
    </citation>
    <scope>NUCLEOTIDE SEQUENCE [LARGE SCALE GENOMIC DNA]</scope>
    <source>
        <strain evidence="9 10">DSM 3997</strain>
    </source>
</reference>
<dbReference type="EMBL" id="WHJC01000026">
    <property type="protein sequence ID" value="MPQ42876.1"/>
    <property type="molecule type" value="Genomic_DNA"/>
</dbReference>
<keyword evidence="10" id="KW-1185">Reference proteome</keyword>
<dbReference type="GO" id="GO:0022857">
    <property type="term" value="F:transmembrane transporter activity"/>
    <property type="evidence" value="ECO:0007669"/>
    <property type="project" value="InterPro"/>
</dbReference>
<keyword evidence="7" id="KW-0732">Signal</keyword>
<keyword evidence="5 6" id="KW-0472">Membrane</keyword>
<dbReference type="PANTHER" id="PTHR23514">
    <property type="entry name" value="BYPASS OF STOP CODON PROTEIN 6"/>
    <property type="match status" value="1"/>
</dbReference>
<protein>
    <submittedName>
        <fullName evidence="9">MFS transporter</fullName>
    </submittedName>
</protein>
<comment type="subcellular location">
    <subcellularLocation>
        <location evidence="1">Cell membrane</location>
        <topology evidence="1">Multi-pass membrane protein</topology>
    </subcellularLocation>
</comment>
<feature type="transmembrane region" description="Helical" evidence="6">
    <location>
        <begin position="327"/>
        <end position="347"/>
    </location>
</feature>
<dbReference type="SUPFAM" id="SSF103473">
    <property type="entry name" value="MFS general substrate transporter"/>
    <property type="match status" value="1"/>
</dbReference>
<organism evidence="9 10">
    <name type="scientific">Clostridium tarantellae</name>
    <dbReference type="NCBI Taxonomy" id="39493"/>
    <lineage>
        <taxon>Bacteria</taxon>
        <taxon>Bacillati</taxon>
        <taxon>Bacillota</taxon>
        <taxon>Clostridia</taxon>
        <taxon>Eubacteriales</taxon>
        <taxon>Clostridiaceae</taxon>
        <taxon>Clostridium</taxon>
    </lineage>
</organism>
<dbReference type="Proteomes" id="UP000430345">
    <property type="component" value="Unassembled WGS sequence"/>
</dbReference>
<dbReference type="InterPro" id="IPR011701">
    <property type="entry name" value="MFS"/>
</dbReference>
<feature type="transmembrane region" description="Helical" evidence="6">
    <location>
        <begin position="202"/>
        <end position="220"/>
    </location>
</feature>
<evidence type="ECO:0000313" key="9">
    <source>
        <dbReference type="EMBL" id="MPQ42876.1"/>
    </source>
</evidence>
<feature type="domain" description="Major facilitator superfamily (MFS) profile" evidence="8">
    <location>
        <begin position="9"/>
        <end position="382"/>
    </location>
</feature>
<gene>
    <name evidence="9" type="ORF">GBZ86_03790</name>
</gene>
<dbReference type="OrthoDB" id="1674556at2"/>
<dbReference type="PROSITE" id="PS50850">
    <property type="entry name" value="MFS"/>
    <property type="match status" value="1"/>
</dbReference>
<dbReference type="InterPro" id="IPR036259">
    <property type="entry name" value="MFS_trans_sf"/>
</dbReference>
<feature type="transmembrane region" description="Helical" evidence="6">
    <location>
        <begin position="240"/>
        <end position="261"/>
    </location>
</feature>
<evidence type="ECO:0000256" key="5">
    <source>
        <dbReference type="ARBA" id="ARBA00023136"/>
    </source>
</evidence>
<dbReference type="PANTHER" id="PTHR23514:SF13">
    <property type="entry name" value="INNER MEMBRANE PROTEIN YBJJ"/>
    <property type="match status" value="1"/>
</dbReference>
<evidence type="ECO:0000256" key="7">
    <source>
        <dbReference type="SAM" id="SignalP"/>
    </source>
</evidence>
<feature type="chain" id="PRO_5026048297" evidence="7">
    <location>
        <begin position="24"/>
        <end position="405"/>
    </location>
</feature>
<name>A0A6I1MH67_9CLOT</name>
<dbReference type="RefSeq" id="WP_152887892.1">
    <property type="nucleotide sequence ID" value="NZ_WHJC01000026.1"/>
</dbReference>
<dbReference type="Gene3D" id="1.20.1250.20">
    <property type="entry name" value="MFS general substrate transporter like domains"/>
    <property type="match status" value="2"/>
</dbReference>
<evidence type="ECO:0000256" key="6">
    <source>
        <dbReference type="SAM" id="Phobius"/>
    </source>
</evidence>
<feature type="transmembrane region" description="Helical" evidence="6">
    <location>
        <begin position="163"/>
        <end position="182"/>
    </location>
</feature>
<evidence type="ECO:0000256" key="4">
    <source>
        <dbReference type="ARBA" id="ARBA00022989"/>
    </source>
</evidence>
<evidence type="ECO:0000256" key="3">
    <source>
        <dbReference type="ARBA" id="ARBA00022692"/>
    </source>
</evidence>
<evidence type="ECO:0000256" key="1">
    <source>
        <dbReference type="ARBA" id="ARBA00004651"/>
    </source>
</evidence>
<dbReference type="AlphaFoldDB" id="A0A6I1MH67"/>
<evidence type="ECO:0000313" key="10">
    <source>
        <dbReference type="Proteomes" id="UP000430345"/>
    </source>
</evidence>
<dbReference type="GO" id="GO:0005886">
    <property type="term" value="C:plasma membrane"/>
    <property type="evidence" value="ECO:0007669"/>
    <property type="project" value="UniProtKB-SubCell"/>
</dbReference>
<feature type="signal peptide" evidence="7">
    <location>
        <begin position="1"/>
        <end position="23"/>
    </location>
</feature>
<dbReference type="InterPro" id="IPR020846">
    <property type="entry name" value="MFS_dom"/>
</dbReference>
<keyword evidence="4 6" id="KW-1133">Transmembrane helix</keyword>
<evidence type="ECO:0000259" key="8">
    <source>
        <dbReference type="PROSITE" id="PS50850"/>
    </source>
</evidence>
<feature type="transmembrane region" description="Helical" evidence="6">
    <location>
        <begin position="297"/>
        <end position="315"/>
    </location>
</feature>
<accession>A0A6I1MH67</accession>
<dbReference type="InterPro" id="IPR051788">
    <property type="entry name" value="MFS_Transporter"/>
</dbReference>
<sequence length="405" mass="43829">MKKKNNVVAIAFLFLMMILAAMADGARGVFIPSFKSEFGIDDNTISYMFIFVAASYTIFTFIGGKLCDKVGQKKVFLLGLAIQVGSLLTLSISKDYSMLLIGTTLASGAGALTSIASNTILPALVISAQTIIMNVLHSCYGFGSFIGQGASGALVGNGIEWRYIYAGIGILYFITLVAFLFVKIPSTSSESTVEKVKLASIFKNKLILVYMIALGTYVFSEQAVGGWLVNFMVSTYRSDVQFAGMIASAFFAFLAIGRLFGGFVVQKRGYFNILYKSLLIGFSIIFVALIIGEKASIIIPLAGLFFSITFPTVVLTMCKVFEGQSTYVISIVITVSSCINMILNRVIGFLSSVIGLDKAFYMIPFSALVSGILMIYLYKATKAKLNPKAESEIENKLNTEAELIG</sequence>
<feature type="transmembrane region" description="Helical" evidence="6">
    <location>
        <begin position="123"/>
        <end position="143"/>
    </location>
</feature>
<comment type="caution">
    <text evidence="9">The sequence shown here is derived from an EMBL/GenBank/DDBJ whole genome shotgun (WGS) entry which is preliminary data.</text>
</comment>
<keyword evidence="2" id="KW-0813">Transport</keyword>